<gene>
    <name evidence="4" type="ORF">COMA2_290007</name>
</gene>
<keyword evidence="1 2" id="KW-0238">DNA-binding</keyword>
<dbReference type="EMBL" id="CZPZ01000022">
    <property type="protein sequence ID" value="CUS36901.1"/>
    <property type="molecule type" value="Genomic_DNA"/>
</dbReference>
<evidence type="ECO:0000256" key="2">
    <source>
        <dbReference type="PROSITE-ProRule" id="PRU00335"/>
    </source>
</evidence>
<dbReference type="PROSITE" id="PS50977">
    <property type="entry name" value="HTH_TETR_2"/>
    <property type="match status" value="1"/>
</dbReference>
<dbReference type="SUPFAM" id="SSF46689">
    <property type="entry name" value="Homeodomain-like"/>
    <property type="match status" value="1"/>
</dbReference>
<dbReference type="GO" id="GO:0003677">
    <property type="term" value="F:DNA binding"/>
    <property type="evidence" value="ECO:0007669"/>
    <property type="project" value="UniProtKB-UniRule"/>
</dbReference>
<evidence type="ECO:0000256" key="1">
    <source>
        <dbReference type="ARBA" id="ARBA00023125"/>
    </source>
</evidence>
<evidence type="ECO:0000313" key="5">
    <source>
        <dbReference type="Proteomes" id="UP000198736"/>
    </source>
</evidence>
<dbReference type="Proteomes" id="UP000198736">
    <property type="component" value="Unassembled WGS sequence"/>
</dbReference>
<dbReference type="InterPro" id="IPR001647">
    <property type="entry name" value="HTH_TetR"/>
</dbReference>
<organism evidence="4 5">
    <name type="scientific">Candidatus Nitrospira nitrificans</name>
    <dbReference type="NCBI Taxonomy" id="1742973"/>
    <lineage>
        <taxon>Bacteria</taxon>
        <taxon>Pseudomonadati</taxon>
        <taxon>Nitrospirota</taxon>
        <taxon>Nitrospiria</taxon>
        <taxon>Nitrospirales</taxon>
        <taxon>Nitrospiraceae</taxon>
        <taxon>Nitrospira</taxon>
    </lineage>
</organism>
<protein>
    <submittedName>
        <fullName evidence="4">Transcriptional regulator acrR</fullName>
    </submittedName>
</protein>
<evidence type="ECO:0000259" key="3">
    <source>
        <dbReference type="PROSITE" id="PS50977"/>
    </source>
</evidence>
<dbReference type="Pfam" id="PF00440">
    <property type="entry name" value="TetR_N"/>
    <property type="match status" value="1"/>
</dbReference>
<dbReference type="STRING" id="1742973.COMA2_290007"/>
<dbReference type="Gene3D" id="1.10.357.10">
    <property type="entry name" value="Tetracycline Repressor, domain 2"/>
    <property type="match status" value="1"/>
</dbReference>
<proteinExistence type="predicted"/>
<reference evidence="5" key="1">
    <citation type="submission" date="2015-10" db="EMBL/GenBank/DDBJ databases">
        <authorList>
            <person name="Luecker S."/>
            <person name="Luecker S."/>
        </authorList>
    </citation>
    <scope>NUCLEOTIDE SEQUENCE [LARGE SCALE GENOMIC DNA]</scope>
</reference>
<name>A0A0S4LHC3_9BACT</name>
<sequence length="64" mass="6956">MFAANGFAGTIPKRIAKAAGTNEAPLHKHFPTQHALYDAIFAEKTQHSDLREPGDGLVRQLPDS</sequence>
<dbReference type="InterPro" id="IPR009057">
    <property type="entry name" value="Homeodomain-like_sf"/>
</dbReference>
<feature type="domain" description="HTH tetR-type" evidence="3">
    <location>
        <begin position="1"/>
        <end position="48"/>
    </location>
</feature>
<feature type="DNA-binding region" description="H-T-H motif" evidence="2">
    <location>
        <begin position="11"/>
        <end position="30"/>
    </location>
</feature>
<accession>A0A0S4LHC3</accession>
<dbReference type="AlphaFoldDB" id="A0A0S4LHC3"/>
<evidence type="ECO:0000313" key="4">
    <source>
        <dbReference type="EMBL" id="CUS36901.1"/>
    </source>
</evidence>
<keyword evidence="5" id="KW-1185">Reference proteome</keyword>